<dbReference type="Proteomes" id="UP001484239">
    <property type="component" value="Unassembled WGS sequence"/>
</dbReference>
<dbReference type="RefSeq" id="WP_405286879.1">
    <property type="nucleotide sequence ID" value="NZ_JBBHLI010000005.1"/>
</dbReference>
<feature type="domain" description="DinB-like" evidence="1">
    <location>
        <begin position="28"/>
        <end position="166"/>
    </location>
</feature>
<reference evidence="2 3" key="1">
    <citation type="submission" date="2024-02" db="EMBL/GenBank/DDBJ databases">
        <title>A novel Gemmatimonadota bacterium.</title>
        <authorList>
            <person name="Du Z.-J."/>
            <person name="Ye Y.-Q."/>
        </authorList>
    </citation>
    <scope>NUCLEOTIDE SEQUENCE [LARGE SCALE GENOMIC DNA]</scope>
    <source>
        <strain evidence="2 3">DH-20</strain>
    </source>
</reference>
<gene>
    <name evidence="2" type="ORF">WI372_10455</name>
</gene>
<evidence type="ECO:0000313" key="2">
    <source>
        <dbReference type="EMBL" id="MEK9501397.1"/>
    </source>
</evidence>
<protein>
    <submittedName>
        <fullName evidence="2">DinB family protein</fullName>
    </submittedName>
</protein>
<organism evidence="2 3">
    <name type="scientific">Gaopeijia maritima</name>
    <dbReference type="NCBI Taxonomy" id="3119007"/>
    <lineage>
        <taxon>Bacteria</taxon>
        <taxon>Pseudomonadati</taxon>
        <taxon>Gemmatimonadota</taxon>
        <taxon>Longimicrobiia</taxon>
        <taxon>Gaopeijiales</taxon>
        <taxon>Gaopeijiaceae</taxon>
        <taxon>Gaopeijia</taxon>
    </lineage>
</organism>
<keyword evidence="3" id="KW-1185">Reference proteome</keyword>
<dbReference type="Pfam" id="PF12867">
    <property type="entry name" value="DinB_2"/>
    <property type="match status" value="1"/>
</dbReference>
<evidence type="ECO:0000259" key="1">
    <source>
        <dbReference type="Pfam" id="PF12867"/>
    </source>
</evidence>
<dbReference type="SUPFAM" id="SSF109854">
    <property type="entry name" value="DinB/YfiT-like putative metalloenzymes"/>
    <property type="match status" value="1"/>
</dbReference>
<name>A0ABU9EBB6_9BACT</name>
<proteinExistence type="predicted"/>
<evidence type="ECO:0000313" key="3">
    <source>
        <dbReference type="Proteomes" id="UP001484239"/>
    </source>
</evidence>
<sequence>MVDRANQADTLMPDYINQLRSLVLECEPRLSEMDRSAVRIRPAPGKWCPAEILGHLIDSASNNHDRFVRAQSQESLVFPGYDQVRWVEVQRYAEAPWDDLVAAWSAINRHLAWVMAAVPEAVRERPRADHNLDSIAWKTVPSDEPSSLGYFMADYVGHLEHHLKQILGPNLGR</sequence>
<dbReference type="Gene3D" id="1.20.120.450">
    <property type="entry name" value="dinb family like domain"/>
    <property type="match status" value="1"/>
</dbReference>
<dbReference type="InterPro" id="IPR034660">
    <property type="entry name" value="DinB/YfiT-like"/>
</dbReference>
<dbReference type="EMBL" id="JBBHLI010000005">
    <property type="protein sequence ID" value="MEK9501397.1"/>
    <property type="molecule type" value="Genomic_DNA"/>
</dbReference>
<accession>A0ABU9EBB6</accession>
<dbReference type="InterPro" id="IPR024775">
    <property type="entry name" value="DinB-like"/>
</dbReference>
<comment type="caution">
    <text evidence="2">The sequence shown here is derived from an EMBL/GenBank/DDBJ whole genome shotgun (WGS) entry which is preliminary data.</text>
</comment>